<comment type="caution">
    <text evidence="2">The sequence shown here is derived from an EMBL/GenBank/DDBJ whole genome shotgun (WGS) entry which is preliminary data.</text>
</comment>
<keyword evidence="1" id="KW-1133">Transmembrane helix</keyword>
<proteinExistence type="predicted"/>
<dbReference type="KEGG" id="dpl:KGM_200389"/>
<protein>
    <submittedName>
        <fullName evidence="2">Uncharacterized protein</fullName>
    </submittedName>
</protein>
<keyword evidence="1" id="KW-0812">Transmembrane</keyword>
<sequence>MPFTKEERYKLLASIPATLYLIGSFTMLVVSNIK</sequence>
<evidence type="ECO:0000256" key="1">
    <source>
        <dbReference type="SAM" id="Phobius"/>
    </source>
</evidence>
<feature type="transmembrane region" description="Helical" evidence="1">
    <location>
        <begin position="12"/>
        <end position="33"/>
    </location>
</feature>
<name>A0A212EMZ8_DANPL</name>
<dbReference type="InParanoid" id="A0A212EMZ8"/>
<evidence type="ECO:0000313" key="3">
    <source>
        <dbReference type="Proteomes" id="UP000007151"/>
    </source>
</evidence>
<gene>
    <name evidence="2" type="ORF">KGM_200389</name>
</gene>
<organism evidence="2 3">
    <name type="scientific">Danaus plexippus plexippus</name>
    <dbReference type="NCBI Taxonomy" id="278856"/>
    <lineage>
        <taxon>Eukaryota</taxon>
        <taxon>Metazoa</taxon>
        <taxon>Ecdysozoa</taxon>
        <taxon>Arthropoda</taxon>
        <taxon>Hexapoda</taxon>
        <taxon>Insecta</taxon>
        <taxon>Pterygota</taxon>
        <taxon>Neoptera</taxon>
        <taxon>Endopterygota</taxon>
        <taxon>Lepidoptera</taxon>
        <taxon>Glossata</taxon>
        <taxon>Ditrysia</taxon>
        <taxon>Papilionoidea</taxon>
        <taxon>Nymphalidae</taxon>
        <taxon>Danainae</taxon>
        <taxon>Danaini</taxon>
        <taxon>Danaina</taxon>
        <taxon>Danaus</taxon>
        <taxon>Danaus</taxon>
    </lineage>
</organism>
<evidence type="ECO:0000313" key="2">
    <source>
        <dbReference type="EMBL" id="OWR42875.1"/>
    </source>
</evidence>
<keyword evidence="1" id="KW-0472">Membrane</keyword>
<dbReference type="Proteomes" id="UP000007151">
    <property type="component" value="Unassembled WGS sequence"/>
</dbReference>
<accession>A0A212EMZ8</accession>
<reference evidence="2 3" key="1">
    <citation type="journal article" date="2011" name="Cell">
        <title>The monarch butterfly genome yields insights into long-distance migration.</title>
        <authorList>
            <person name="Zhan S."/>
            <person name="Merlin C."/>
            <person name="Boore J.L."/>
            <person name="Reppert S.M."/>
        </authorList>
    </citation>
    <scope>NUCLEOTIDE SEQUENCE [LARGE SCALE GENOMIC DNA]</scope>
    <source>
        <strain evidence="2">F-2</strain>
    </source>
</reference>
<dbReference type="EMBL" id="AGBW02013754">
    <property type="protein sequence ID" value="OWR42875.1"/>
    <property type="molecule type" value="Genomic_DNA"/>
</dbReference>
<dbReference type="AlphaFoldDB" id="A0A212EMZ8"/>
<keyword evidence="3" id="KW-1185">Reference proteome</keyword>